<gene>
    <name evidence="2" type="ORF">Pr1d_30180</name>
</gene>
<organism evidence="2 3">
    <name type="scientific">Bythopirellula goksoeyrii</name>
    <dbReference type="NCBI Taxonomy" id="1400387"/>
    <lineage>
        <taxon>Bacteria</taxon>
        <taxon>Pseudomonadati</taxon>
        <taxon>Planctomycetota</taxon>
        <taxon>Planctomycetia</taxon>
        <taxon>Pirellulales</taxon>
        <taxon>Lacipirellulaceae</taxon>
        <taxon>Bythopirellula</taxon>
    </lineage>
</organism>
<dbReference type="AlphaFoldDB" id="A0A5B9QDL1"/>
<keyword evidence="3" id="KW-1185">Reference proteome</keyword>
<dbReference type="InterPro" id="IPR018247">
    <property type="entry name" value="EF_Hand_1_Ca_BS"/>
</dbReference>
<protein>
    <submittedName>
        <fullName evidence="2">PEP-CTERM motif protein</fullName>
    </submittedName>
</protein>
<dbReference type="KEGG" id="bgok:Pr1d_30180"/>
<accession>A0A5B9QDL1</accession>
<evidence type="ECO:0000313" key="2">
    <source>
        <dbReference type="EMBL" id="QEG35715.1"/>
    </source>
</evidence>
<sequence length="1148" mass="120169">MNIKPINYDITLHSQAEATPTNPTELLDTNGRSWGSHPTYFSKLLTFSIALLSVVCLSQARAQVFPLLTDPGFNTPPTNAPIAYTTAYNTPVFDTWGIESGAFVPVLLNSGLNLITPKEGNGMLRENATGGVATQAIQFVDLSAPIFQAAITAGNATIDLSACFNVPSAAAGAGGYVALRFFNTFNPVGPGSAIATFTASNPNLDANIGTWETIALNNVIVPTGTLRVGAEVGFGNARLNQRPGVVDLAEMNLTIVPEPSSLVLGLLSIIGLASSRRRLCLAAISKSLPMTIGAIGLLTIFTAATSQAQISPGISAGPPTLIPLPAPTPHFTIPQGPNGDFTLGDPANPIPVSYNPTAGPFEKWLAPNPDQDGNGNVDINDFLLFLANPILNLNEHLIVGPGPSWTDWHEEILTPDWSWGTVQITTPGPPPGPNNLVIQNSGTNVDFFFDPLAPGTPVDIRKQLFFQGTGSQQMLNDFLAGNYMIQVSEYPTVPEPGSLVLLGMGVVAILSRMRPERIATTQHIMKLSLVGLATLSLSLATRPAVASPVSVSSQDDPMCCDTLTVPINVDELGIAFPPDELISANAIPTPDIACLQHAIPGVVNRLVRMTNLSGFDWQDLWYVADPETTITNRDGFVNGESAFKIDSIGANRPLLNESFSPADGIFQAGETWEFIVDGYSNLLGLPASAFGSVGLVGGASGGDIDSSGSIIALGVVPEPGSLVLLLGGLCGVLIIRNRQCISESMATNSITTGCLVIICTTGFAMQAKAQTGWTFTSLHTSGMTSSWAKSIDAGIQVGSAAGSTLGLGGVVPGGGPGSGMEDAVQWSSSAASWVNLDPGPASSRALATNKGLTVGYRDTVSSQRSAYAWGGTGSNYLPAIIDIRTDNSEARGVYGNTIGGYYNSRVTGRVDHAAVWNWLGSTTPATLQDVHPVGAYSSEINDVGSALWAVGSAQFPNAVTGFNERHAVVWHGKGIGWTDIHPAGARGSVALGSDAFDSVGYVRFLTSPDRPALWHLTSSSWTDLTPTGGIGGWAIDAEAGWQVGFAYLSSSPTAHAALWNGTSTSFFDLSTLLPPNYVSSVAEGVDVTPTGICIVGEALNSNTGQLEAVMWCQTIPEPPSLSLAGAIPMLCFLSRRHGRQIGKGYRSL</sequence>
<evidence type="ECO:0000259" key="1">
    <source>
        <dbReference type="Pfam" id="PF07589"/>
    </source>
</evidence>
<dbReference type="InterPro" id="IPR013424">
    <property type="entry name" value="Ice-binding_C"/>
</dbReference>
<dbReference type="Pfam" id="PF07589">
    <property type="entry name" value="PEP-CTERM"/>
    <property type="match status" value="1"/>
</dbReference>
<dbReference type="RefSeq" id="WP_148074197.1">
    <property type="nucleotide sequence ID" value="NZ_CP042913.1"/>
</dbReference>
<reference evidence="2 3" key="1">
    <citation type="submission" date="2019-08" db="EMBL/GenBank/DDBJ databases">
        <title>Deep-cultivation of Planctomycetes and their phenomic and genomic characterization uncovers novel biology.</title>
        <authorList>
            <person name="Wiegand S."/>
            <person name="Jogler M."/>
            <person name="Boedeker C."/>
            <person name="Pinto D."/>
            <person name="Vollmers J."/>
            <person name="Rivas-Marin E."/>
            <person name="Kohn T."/>
            <person name="Peeters S.H."/>
            <person name="Heuer A."/>
            <person name="Rast P."/>
            <person name="Oberbeckmann S."/>
            <person name="Bunk B."/>
            <person name="Jeske O."/>
            <person name="Meyerdierks A."/>
            <person name="Storesund J.E."/>
            <person name="Kallscheuer N."/>
            <person name="Luecker S."/>
            <person name="Lage O.M."/>
            <person name="Pohl T."/>
            <person name="Merkel B.J."/>
            <person name="Hornburger P."/>
            <person name="Mueller R.-W."/>
            <person name="Bruemmer F."/>
            <person name="Labrenz M."/>
            <person name="Spormann A.M."/>
            <person name="Op den Camp H."/>
            <person name="Overmann J."/>
            <person name="Amann R."/>
            <person name="Jetten M.S.M."/>
            <person name="Mascher T."/>
            <person name="Medema M.H."/>
            <person name="Devos D.P."/>
            <person name="Kaster A.-K."/>
            <person name="Ovreas L."/>
            <person name="Rohde M."/>
            <person name="Galperin M.Y."/>
            <person name="Jogler C."/>
        </authorList>
    </citation>
    <scope>NUCLEOTIDE SEQUENCE [LARGE SCALE GENOMIC DNA]</scope>
    <source>
        <strain evidence="2 3">Pr1d</strain>
    </source>
</reference>
<evidence type="ECO:0000313" key="3">
    <source>
        <dbReference type="Proteomes" id="UP000323917"/>
    </source>
</evidence>
<dbReference type="Proteomes" id="UP000323917">
    <property type="component" value="Chromosome"/>
</dbReference>
<name>A0A5B9QDL1_9BACT</name>
<dbReference type="OrthoDB" id="8981767at2"/>
<dbReference type="PROSITE" id="PS00018">
    <property type="entry name" value="EF_HAND_1"/>
    <property type="match status" value="1"/>
</dbReference>
<dbReference type="NCBIfam" id="TIGR02595">
    <property type="entry name" value="PEP_CTERM"/>
    <property type="match status" value="1"/>
</dbReference>
<feature type="domain" description="Ice-binding protein C-terminal" evidence="1">
    <location>
        <begin position="492"/>
        <end position="514"/>
    </location>
</feature>
<proteinExistence type="predicted"/>
<dbReference type="EMBL" id="CP042913">
    <property type="protein sequence ID" value="QEG35715.1"/>
    <property type="molecule type" value="Genomic_DNA"/>
</dbReference>